<dbReference type="EMBL" id="QMEV01000020">
    <property type="protein sequence ID" value="RAV11208.1"/>
    <property type="molecule type" value="Genomic_DNA"/>
</dbReference>
<gene>
    <name evidence="2" type="ORF">DQP57_12120</name>
</gene>
<feature type="region of interest" description="Disordered" evidence="1">
    <location>
        <begin position="794"/>
        <end position="815"/>
    </location>
</feature>
<accession>A0A329LUT3</accession>
<protein>
    <submittedName>
        <fullName evidence="2">Uncharacterized protein</fullName>
    </submittedName>
</protein>
<dbReference type="OrthoDB" id="3754030at2"/>
<feature type="compositionally biased region" description="Basic and acidic residues" evidence="1">
    <location>
        <begin position="837"/>
        <end position="849"/>
    </location>
</feature>
<comment type="caution">
    <text evidence="2">The sequence shown here is derived from an EMBL/GenBank/DDBJ whole genome shotgun (WGS) entry which is preliminary data.</text>
</comment>
<name>A0A329LUT3_9MYCO</name>
<organism evidence="2 3">
    <name type="scientific">Mycobacterium colombiense</name>
    <dbReference type="NCBI Taxonomy" id="339268"/>
    <lineage>
        <taxon>Bacteria</taxon>
        <taxon>Bacillati</taxon>
        <taxon>Actinomycetota</taxon>
        <taxon>Actinomycetes</taxon>
        <taxon>Mycobacteriales</taxon>
        <taxon>Mycobacteriaceae</taxon>
        <taxon>Mycobacterium</taxon>
        <taxon>Mycobacterium avium complex (MAC)</taxon>
    </lineage>
</organism>
<sequence length="892" mass="97472">MSSLISGGGGSAVAASAHASCERFRRTDSLLTGVTRRALARLAGFPDSGGRIPEARWVRAMTFERLVHADAFVAQLLTRAVGLLGLDRPKQVRRYDGGDSVATTLKVLGQANLKAKFEDEASMITRLAIPFLDLENDPRATPIRPDFAIVCPRERAGRMVGSWLIMGDAKDYERVRSRIDDVRILKGFLQVALGAESAARWSKLPKGMEVHQYGALAVPRNAYLRPEAIVEDLADHRAEVRARAKERLEAMRELDGEVVDADELLDYMSHIEATFNPRTCSTCNLFGYCRDELRRSEEPGAVLVEIGVDLPVRPAVLGLVDGSGEVGQASARVMANVHATVTGMPEWTGRRRIDPAGLPGSINIVLLKSDSAALGVHGIALQRIDGTGQEPWEREAFLRTNENQTRHRIMNLVGAAVRDALAAGHHPVHIAVPDPPTADVLVSIADSLAGIELSRLRWTRDEEQGRPLLTFDGEPATMPTALSDDARLAVSFLLEEDRARALALRRPVVNIRETLANHVVAGGPAFDSGRLDYLLTWAEATTPLDHRAVSDAIADSYHTPGARLSTAASDALHREARPSEGDEARYRDLVDEALDYRIDVVERTLALLAGVEDSKLRHVHRRLEADSQEVWGRRRALEASDLVRFGLTYRWWRNAQVDILEADVTCAEQVTALGDVGYATDRAKDAGVRQLAMAVVVGLDPLRLNVRSRRLGEGKKVVALHVAGRPVVEEESTTVVVNAGAFKLGGLSIGFLAKDDEPDLVWTPVVGPTVSVGDEVVLADAEWFKGVLKNGHELNVSRPSQDSNAAPKRDCTPTSYETDPAAHLWCCRSHAHAEAERADDDAARRERGELNPQTWPPIVDDERFDIATSDDEMTVADDAGSVPDDLTMDDLE</sequence>
<proteinExistence type="predicted"/>
<feature type="region of interest" description="Disordered" evidence="1">
    <location>
        <begin position="837"/>
        <end position="892"/>
    </location>
</feature>
<dbReference type="Proteomes" id="UP000250915">
    <property type="component" value="Unassembled WGS sequence"/>
</dbReference>
<evidence type="ECO:0000313" key="3">
    <source>
        <dbReference type="Proteomes" id="UP000250915"/>
    </source>
</evidence>
<reference evidence="2 3" key="1">
    <citation type="submission" date="2018-06" db="EMBL/GenBank/DDBJ databases">
        <title>NTM in soil in Japan.</title>
        <authorList>
            <person name="Ohya K."/>
        </authorList>
    </citation>
    <scope>NUCLEOTIDE SEQUENCE [LARGE SCALE GENOMIC DNA]</scope>
    <source>
        <strain evidence="2 3">GF28</strain>
    </source>
</reference>
<evidence type="ECO:0000313" key="2">
    <source>
        <dbReference type="EMBL" id="RAV11208.1"/>
    </source>
</evidence>
<dbReference type="AlphaFoldDB" id="A0A329LUT3"/>
<evidence type="ECO:0000256" key="1">
    <source>
        <dbReference type="SAM" id="MobiDB-lite"/>
    </source>
</evidence>